<evidence type="ECO:0000313" key="4">
    <source>
        <dbReference type="Proteomes" id="UP000193920"/>
    </source>
</evidence>
<dbReference type="GO" id="GO:0043041">
    <property type="term" value="P:amino acid activation for nonribosomal peptide biosynthetic process"/>
    <property type="evidence" value="ECO:0007669"/>
    <property type="project" value="TreeGrafter"/>
</dbReference>
<dbReference type="SUPFAM" id="SSF52777">
    <property type="entry name" value="CoA-dependent acyltransferases"/>
    <property type="match status" value="1"/>
</dbReference>
<keyword evidence="4" id="KW-1185">Reference proteome</keyword>
<proteinExistence type="predicted"/>
<dbReference type="SUPFAM" id="SSF47336">
    <property type="entry name" value="ACP-like"/>
    <property type="match status" value="1"/>
</dbReference>
<gene>
    <name evidence="3" type="ORF">LY90DRAFT_511551</name>
</gene>
<name>A0A1Y2BNU5_9FUNG</name>
<dbReference type="InterPro" id="IPR001242">
    <property type="entry name" value="Condensation_dom"/>
</dbReference>
<dbReference type="STRING" id="1754190.A0A1Y2BNU5"/>
<keyword evidence="1" id="KW-0436">Ligase</keyword>
<evidence type="ECO:0000256" key="1">
    <source>
        <dbReference type="ARBA" id="ARBA00022598"/>
    </source>
</evidence>
<dbReference type="PROSITE" id="PS50075">
    <property type="entry name" value="CARRIER"/>
    <property type="match status" value="1"/>
</dbReference>
<dbReference type="Pfam" id="PF00550">
    <property type="entry name" value="PP-binding"/>
    <property type="match status" value="1"/>
</dbReference>
<dbReference type="Gene3D" id="3.30.559.30">
    <property type="entry name" value="Nonribosomal peptide synthetase, condensation domain"/>
    <property type="match status" value="1"/>
</dbReference>
<dbReference type="PANTHER" id="PTHR45527">
    <property type="entry name" value="NONRIBOSOMAL PEPTIDE SYNTHETASE"/>
    <property type="match status" value="1"/>
</dbReference>
<dbReference type="GO" id="GO:0044550">
    <property type="term" value="P:secondary metabolite biosynthetic process"/>
    <property type="evidence" value="ECO:0007669"/>
    <property type="project" value="TreeGrafter"/>
</dbReference>
<protein>
    <recommendedName>
        <fullName evidence="2">Carrier domain-containing protein</fullName>
    </recommendedName>
</protein>
<organism evidence="3 4">
    <name type="scientific">Neocallimastix californiae</name>
    <dbReference type="NCBI Taxonomy" id="1754190"/>
    <lineage>
        <taxon>Eukaryota</taxon>
        <taxon>Fungi</taxon>
        <taxon>Fungi incertae sedis</taxon>
        <taxon>Chytridiomycota</taxon>
        <taxon>Chytridiomycota incertae sedis</taxon>
        <taxon>Neocallimastigomycetes</taxon>
        <taxon>Neocallimastigales</taxon>
        <taxon>Neocallimastigaceae</taxon>
        <taxon>Neocallimastix</taxon>
    </lineage>
</organism>
<dbReference type="InterPro" id="IPR023213">
    <property type="entry name" value="CAT-like_dom_sf"/>
</dbReference>
<evidence type="ECO:0000313" key="3">
    <source>
        <dbReference type="EMBL" id="ORY36416.1"/>
    </source>
</evidence>
<sequence>MIICKIYNDTLKIPLNEIGRIHDFYELRGDSLNIICISSKIEKELKNKICIKNIMNHPIINDLSKYVEMIIKDDKNNDNEIEIIKRHNNINGKSEIYRFIDDECTLEFEEYSYDNVGRFIRPFKLDKAPLMRVGFIKNEYLLIDIHHIICDGSSDIIIMNEINKYYNEEEVEELEIQYSDYAIHLNEKKNSGKLNSQIEIFKEIFFK</sequence>
<dbReference type="PANTHER" id="PTHR45527:SF1">
    <property type="entry name" value="FATTY ACID SYNTHASE"/>
    <property type="match status" value="1"/>
</dbReference>
<dbReference type="InterPro" id="IPR036736">
    <property type="entry name" value="ACP-like_sf"/>
</dbReference>
<dbReference type="Proteomes" id="UP000193920">
    <property type="component" value="Unassembled WGS sequence"/>
</dbReference>
<evidence type="ECO:0000259" key="2">
    <source>
        <dbReference type="PROSITE" id="PS50075"/>
    </source>
</evidence>
<dbReference type="GO" id="GO:0031177">
    <property type="term" value="F:phosphopantetheine binding"/>
    <property type="evidence" value="ECO:0007669"/>
    <property type="project" value="TreeGrafter"/>
</dbReference>
<dbReference type="Gene3D" id="1.10.1200.10">
    <property type="entry name" value="ACP-like"/>
    <property type="match status" value="1"/>
</dbReference>
<dbReference type="Gene3D" id="3.30.559.10">
    <property type="entry name" value="Chloramphenicol acetyltransferase-like domain"/>
    <property type="match status" value="1"/>
</dbReference>
<dbReference type="EMBL" id="MCOG01000148">
    <property type="protein sequence ID" value="ORY36416.1"/>
    <property type="molecule type" value="Genomic_DNA"/>
</dbReference>
<dbReference type="OrthoDB" id="416786at2759"/>
<reference evidence="3 4" key="1">
    <citation type="submission" date="2016-08" db="EMBL/GenBank/DDBJ databases">
        <title>A Parts List for Fungal Cellulosomes Revealed by Comparative Genomics.</title>
        <authorList>
            <consortium name="DOE Joint Genome Institute"/>
            <person name="Haitjema C.H."/>
            <person name="Gilmore S.P."/>
            <person name="Henske J.K."/>
            <person name="Solomon K.V."/>
            <person name="De Groot R."/>
            <person name="Kuo A."/>
            <person name="Mondo S.J."/>
            <person name="Salamov A.A."/>
            <person name="Labutti K."/>
            <person name="Zhao Z."/>
            <person name="Chiniquy J."/>
            <person name="Barry K."/>
            <person name="Brewer H.M."/>
            <person name="Purvine S.O."/>
            <person name="Wright A.T."/>
            <person name="Boxma B."/>
            <person name="Van Alen T."/>
            <person name="Hackstein J.H."/>
            <person name="Baker S.E."/>
            <person name="Grigoriev I.V."/>
            <person name="O'Malley M.A."/>
        </authorList>
    </citation>
    <scope>NUCLEOTIDE SEQUENCE [LARGE SCALE GENOMIC DNA]</scope>
    <source>
        <strain evidence="3 4">G1</strain>
    </source>
</reference>
<comment type="caution">
    <text evidence="3">The sequence shown here is derived from an EMBL/GenBank/DDBJ whole genome shotgun (WGS) entry which is preliminary data.</text>
</comment>
<dbReference type="GO" id="GO:0016874">
    <property type="term" value="F:ligase activity"/>
    <property type="evidence" value="ECO:0007669"/>
    <property type="project" value="UniProtKB-KW"/>
</dbReference>
<feature type="domain" description="Carrier" evidence="2">
    <location>
        <begin position="1"/>
        <end position="71"/>
    </location>
</feature>
<dbReference type="InterPro" id="IPR009081">
    <property type="entry name" value="PP-bd_ACP"/>
</dbReference>
<dbReference type="Pfam" id="PF00668">
    <property type="entry name" value="Condensation"/>
    <property type="match status" value="1"/>
</dbReference>
<dbReference type="AlphaFoldDB" id="A0A1Y2BNU5"/>
<dbReference type="GO" id="GO:0005829">
    <property type="term" value="C:cytosol"/>
    <property type="evidence" value="ECO:0007669"/>
    <property type="project" value="TreeGrafter"/>
</dbReference>
<accession>A0A1Y2BNU5</accession>